<dbReference type="RefSeq" id="WP_219843346.1">
    <property type="nucleotide sequence ID" value="NZ_PUAP01000075.1"/>
</dbReference>
<feature type="non-terminal residue" evidence="2">
    <location>
        <position position="160"/>
    </location>
</feature>
<reference evidence="2 3" key="1">
    <citation type="journal article" date="2018" name="Pathog. Dis.">
        <title>Whole-genome sequencing based characterization of antimicrobial resistance in Enterococcus.</title>
        <authorList>
            <person name="Tyson G."/>
        </authorList>
    </citation>
    <scope>NUCLEOTIDE SEQUENCE [LARGE SCALE GENOMIC DNA]</scope>
    <source>
        <strain evidence="2 3">CVM N55263</strain>
    </source>
</reference>
<evidence type="ECO:0000256" key="1">
    <source>
        <dbReference type="SAM" id="MobiDB-lite"/>
    </source>
</evidence>
<feature type="compositionally biased region" description="Basic and acidic residues" evidence="1">
    <location>
        <begin position="50"/>
        <end position="98"/>
    </location>
</feature>
<proteinExistence type="predicted"/>
<dbReference type="AlphaFoldDB" id="A0A2S7RMC0"/>
<gene>
    <name evidence="2" type="ORF">CUS89_15850</name>
</gene>
<evidence type="ECO:0000313" key="2">
    <source>
        <dbReference type="EMBL" id="PQF19404.1"/>
    </source>
</evidence>
<feature type="region of interest" description="Disordered" evidence="1">
    <location>
        <begin position="40"/>
        <end position="111"/>
    </location>
</feature>
<protein>
    <submittedName>
        <fullName evidence="2">Uncharacterized protein</fullName>
    </submittedName>
</protein>
<evidence type="ECO:0000313" key="3">
    <source>
        <dbReference type="Proteomes" id="UP000237934"/>
    </source>
</evidence>
<comment type="caution">
    <text evidence="2">The sequence shown here is derived from an EMBL/GenBank/DDBJ whole genome shotgun (WGS) entry which is preliminary data.</text>
</comment>
<dbReference type="EMBL" id="PUAP01000075">
    <property type="protein sequence ID" value="PQF19404.1"/>
    <property type="molecule type" value="Genomic_DNA"/>
</dbReference>
<dbReference type="Proteomes" id="UP000237934">
    <property type="component" value="Unassembled WGS sequence"/>
</dbReference>
<accession>A0A2S7RMC0</accession>
<organism evidence="2 3">
    <name type="scientific">Enterococcus mundtii</name>
    <dbReference type="NCBI Taxonomy" id="53346"/>
    <lineage>
        <taxon>Bacteria</taxon>
        <taxon>Bacillati</taxon>
        <taxon>Bacillota</taxon>
        <taxon>Bacilli</taxon>
        <taxon>Lactobacillales</taxon>
        <taxon>Enterococcaceae</taxon>
        <taxon>Enterococcus</taxon>
    </lineage>
</organism>
<name>A0A2S7RMC0_ENTMU</name>
<sequence>MRTRKKLLNSALILGLTLGNLNGTVVQAVTAFNALGPIQSRQARTTTNESETKNEEKETNKKEKQPEKEQTNSKEVKELSKEELKELSKEEMKERSDSLDQILNPTHAQDVPSWIPDVSNLRDRQLGDMLTGRLRDGIRSNLDLTQDNFNVGDKVILRNV</sequence>